<evidence type="ECO:0000259" key="2">
    <source>
        <dbReference type="PROSITE" id="PS51363"/>
    </source>
</evidence>
<dbReference type="GO" id="GO:0005851">
    <property type="term" value="C:eukaryotic translation initiation factor 2B complex"/>
    <property type="evidence" value="ECO:0007669"/>
    <property type="project" value="TreeGrafter"/>
</dbReference>
<dbReference type="GO" id="GO:0005085">
    <property type="term" value="F:guanyl-nucleotide exchange factor activity"/>
    <property type="evidence" value="ECO:0007669"/>
    <property type="project" value="TreeGrafter"/>
</dbReference>
<dbReference type="Pfam" id="PF02020">
    <property type="entry name" value="W2"/>
    <property type="match status" value="1"/>
</dbReference>
<dbReference type="SMART" id="SM00515">
    <property type="entry name" value="eIF5C"/>
    <property type="match status" value="1"/>
</dbReference>
<dbReference type="SUPFAM" id="SSF48371">
    <property type="entry name" value="ARM repeat"/>
    <property type="match status" value="1"/>
</dbReference>
<dbReference type="GO" id="GO:0031369">
    <property type="term" value="F:translation initiation factor binding"/>
    <property type="evidence" value="ECO:0007669"/>
    <property type="project" value="TreeGrafter"/>
</dbReference>
<dbReference type="EMBL" id="LN731212">
    <property type="protein sequence ID" value="CEP14442.1"/>
    <property type="molecule type" value="Genomic_DNA"/>
</dbReference>
<dbReference type="InterPro" id="IPR051956">
    <property type="entry name" value="eIF2B_epsilon"/>
</dbReference>
<dbReference type="GO" id="GO:0003743">
    <property type="term" value="F:translation initiation factor activity"/>
    <property type="evidence" value="ECO:0007669"/>
    <property type="project" value="TreeGrafter"/>
</dbReference>
<feature type="domain" description="W2" evidence="2">
    <location>
        <begin position="330"/>
        <end position="515"/>
    </location>
</feature>
<dbReference type="AlphaFoldDB" id="A0A0B7NG11"/>
<evidence type="ECO:0000313" key="3">
    <source>
        <dbReference type="EMBL" id="CEP14442.1"/>
    </source>
</evidence>
<dbReference type="InterPro" id="IPR016024">
    <property type="entry name" value="ARM-type_fold"/>
</dbReference>
<feature type="region of interest" description="Disordered" evidence="1">
    <location>
        <begin position="545"/>
        <end position="565"/>
    </location>
</feature>
<evidence type="ECO:0000313" key="4">
    <source>
        <dbReference type="Proteomes" id="UP000054107"/>
    </source>
</evidence>
<reference evidence="3 4" key="1">
    <citation type="submission" date="2014-09" db="EMBL/GenBank/DDBJ databases">
        <authorList>
            <person name="Ellenberger Sabrina"/>
        </authorList>
    </citation>
    <scope>NUCLEOTIDE SEQUENCE [LARGE SCALE GENOMIC DNA]</scope>
    <source>
        <strain evidence="3 4">CBS 412.66</strain>
    </source>
</reference>
<feature type="region of interest" description="Disordered" evidence="1">
    <location>
        <begin position="59"/>
        <end position="121"/>
    </location>
</feature>
<dbReference type="PANTHER" id="PTHR45887">
    <property type="entry name" value="TRANSLATION INITIATION FACTOR EIF-2B SUBUNIT EPSILON"/>
    <property type="match status" value="1"/>
</dbReference>
<dbReference type="InterPro" id="IPR003307">
    <property type="entry name" value="W2_domain"/>
</dbReference>
<feature type="region of interest" description="Disordered" evidence="1">
    <location>
        <begin position="506"/>
        <end position="533"/>
    </location>
</feature>
<keyword evidence="4" id="KW-1185">Reference proteome</keyword>
<dbReference type="PANTHER" id="PTHR45887:SF1">
    <property type="entry name" value="TRANSLATION INITIATION FACTOR EIF-2B SUBUNIT EPSILON"/>
    <property type="match status" value="1"/>
</dbReference>
<dbReference type="Proteomes" id="UP000054107">
    <property type="component" value="Unassembled WGS sequence"/>
</dbReference>
<protein>
    <recommendedName>
        <fullName evidence="2">W2 domain-containing protein</fullName>
    </recommendedName>
</protein>
<dbReference type="STRING" id="35722.A0A0B7NG11"/>
<feature type="compositionally biased region" description="Polar residues" evidence="1">
    <location>
        <begin position="59"/>
        <end position="80"/>
    </location>
</feature>
<dbReference type="PROSITE" id="PS51363">
    <property type="entry name" value="W2"/>
    <property type="match status" value="1"/>
</dbReference>
<evidence type="ECO:0000256" key="1">
    <source>
        <dbReference type="SAM" id="MobiDB-lite"/>
    </source>
</evidence>
<accession>A0A0B7NG11</accession>
<name>A0A0B7NG11_9FUNG</name>
<gene>
    <name evidence="3" type="primary">PARPA_08622.1 scaffold 33405</name>
</gene>
<feature type="compositionally biased region" description="Polar residues" evidence="1">
    <location>
        <begin position="93"/>
        <end position="108"/>
    </location>
</feature>
<organism evidence="3 4">
    <name type="scientific">Parasitella parasitica</name>
    <dbReference type="NCBI Taxonomy" id="35722"/>
    <lineage>
        <taxon>Eukaryota</taxon>
        <taxon>Fungi</taxon>
        <taxon>Fungi incertae sedis</taxon>
        <taxon>Mucoromycota</taxon>
        <taxon>Mucoromycotina</taxon>
        <taxon>Mucoromycetes</taxon>
        <taxon>Mucorales</taxon>
        <taxon>Mucorineae</taxon>
        <taxon>Mucoraceae</taxon>
        <taxon>Parasitella</taxon>
    </lineage>
</organism>
<dbReference type="OrthoDB" id="2290605at2759"/>
<sequence length="641" mass="73191">MQAYPDEYNTIQQNIIDLLDSTEMEYYLNDKSLAPLRKVPVCIAAAVYRMSAGNCMPYTGNQTQNGKPLQLNGYQRNESPWESYKHKKKAEDTSSCSTLEDSTCSSRSDSPEPKRHSTKKRSYHMLLREIRRLRGENASLRTSVSVLKNDLRDITLSRQDADASHKRFYDEYLDKNTQLEIDLMDRDDEIAHLKQQIEDLHLSLDTAVAAAATDGNSKRSGNASHSNGDGLTLHDAAYFKRKHSNIWGCFEFEEDKDDMSCQPVAHHSVLPEVDMKMDELQTQDDQEVNDYFHKRFMDQDDEMTSQFAHSQYGVNADEDEDEEDEDDAQDDQEQLSFDQVAASYIHQAILSKLSSARVRLEFDDLIVKHEPSSDTIASVLAHSFVQWMCSLLVKFVDKSAAQPTTATKVFTTKIQTGIIEFWESILQHYTTDDESQIQLLNHIETELDHTASATAIADHFDRLILMLYKYHVVDDEAVVSWWQHPFKNDVSKKIRKITTKFVDWVQDEDDTDEEEEDDDDDDDDDGVDNDIDNVEYDYNDIENDEGFSFVDSPPIPVQDQQVQDEPDSDMLVNNHSIDDLLITKDRELCVCRLDNDTTAPATTTTATAVASTNKHEPLACSCSTYTPPPTEKKKKSVRIVM</sequence>
<proteinExistence type="predicted"/>
<dbReference type="Gene3D" id="1.25.40.180">
    <property type="match status" value="1"/>
</dbReference>